<dbReference type="Proteomes" id="UP001378960">
    <property type="component" value="Unassembled WGS sequence"/>
</dbReference>
<accession>A0AAV5RAX0</accession>
<evidence type="ECO:0000256" key="1">
    <source>
        <dbReference type="SAM" id="Phobius"/>
    </source>
</evidence>
<feature type="transmembrane region" description="Helical" evidence="1">
    <location>
        <begin position="25"/>
        <end position="44"/>
    </location>
</feature>
<evidence type="ECO:0000313" key="3">
    <source>
        <dbReference type="Proteomes" id="UP001378960"/>
    </source>
</evidence>
<keyword evidence="1" id="KW-1133">Transmembrane helix</keyword>
<evidence type="ECO:0000313" key="2">
    <source>
        <dbReference type="EMBL" id="GMM48721.1"/>
    </source>
</evidence>
<name>A0AAV5RAX0_PICKL</name>
<keyword evidence="1" id="KW-0812">Transmembrane</keyword>
<proteinExistence type="predicted"/>
<evidence type="ECO:0008006" key="4">
    <source>
        <dbReference type="Google" id="ProtNLM"/>
    </source>
</evidence>
<sequence>MILNAINSTKDFFTLYSDDPTLVNVYLTFVGFSTHCYLLFLLIMTSATSSVFSLFCGLLMIITLSFLFILTTPFLLVVGASMLTSAAMALMIQRTGESLYARVSSSNALRLLLVPIADRIPPSIGRVEVEKS</sequence>
<gene>
    <name evidence="2" type="ORF">DAPK24_053190</name>
</gene>
<keyword evidence="3" id="KW-1185">Reference proteome</keyword>
<dbReference type="AlphaFoldDB" id="A0AAV5RAX0"/>
<reference evidence="2 3" key="1">
    <citation type="journal article" date="2023" name="Elife">
        <title>Identification of key yeast species and microbe-microbe interactions impacting larval growth of Drosophila in the wild.</title>
        <authorList>
            <person name="Mure A."/>
            <person name="Sugiura Y."/>
            <person name="Maeda R."/>
            <person name="Honda K."/>
            <person name="Sakurai N."/>
            <person name="Takahashi Y."/>
            <person name="Watada M."/>
            <person name="Katoh T."/>
            <person name="Gotoh A."/>
            <person name="Gotoh Y."/>
            <person name="Taniguchi I."/>
            <person name="Nakamura K."/>
            <person name="Hayashi T."/>
            <person name="Katayama T."/>
            <person name="Uemura T."/>
            <person name="Hattori Y."/>
        </authorList>
    </citation>
    <scope>NUCLEOTIDE SEQUENCE [LARGE SCALE GENOMIC DNA]</scope>
    <source>
        <strain evidence="2 3">PK-24</strain>
    </source>
</reference>
<protein>
    <recommendedName>
        <fullName evidence="4">Outer spore wall protein 5</fullName>
    </recommendedName>
</protein>
<comment type="caution">
    <text evidence="2">The sequence shown here is derived from an EMBL/GenBank/DDBJ whole genome shotgun (WGS) entry which is preliminary data.</text>
</comment>
<keyword evidence="1" id="KW-0472">Membrane</keyword>
<dbReference type="EMBL" id="BTGB01000009">
    <property type="protein sequence ID" value="GMM48721.1"/>
    <property type="molecule type" value="Genomic_DNA"/>
</dbReference>
<organism evidence="2 3">
    <name type="scientific">Pichia kluyveri</name>
    <name type="common">Yeast</name>
    <dbReference type="NCBI Taxonomy" id="36015"/>
    <lineage>
        <taxon>Eukaryota</taxon>
        <taxon>Fungi</taxon>
        <taxon>Dikarya</taxon>
        <taxon>Ascomycota</taxon>
        <taxon>Saccharomycotina</taxon>
        <taxon>Pichiomycetes</taxon>
        <taxon>Pichiales</taxon>
        <taxon>Pichiaceae</taxon>
        <taxon>Pichia</taxon>
    </lineage>
</organism>